<gene>
    <name evidence="1" type="ORF">EYC98_03590</name>
</gene>
<proteinExistence type="predicted"/>
<dbReference type="Proteomes" id="UP001143362">
    <property type="component" value="Unassembled WGS sequence"/>
</dbReference>
<evidence type="ECO:0000313" key="1">
    <source>
        <dbReference type="EMBL" id="MCX2979943.1"/>
    </source>
</evidence>
<keyword evidence="2" id="KW-1185">Reference proteome</keyword>
<dbReference type="NCBIfam" id="TIGR02443">
    <property type="entry name" value="YheV family putative zinc ribbon protein"/>
    <property type="match status" value="1"/>
</dbReference>
<dbReference type="RefSeq" id="WP_279243927.1">
    <property type="nucleotide sequence ID" value="NZ_SHNN01000001.1"/>
</dbReference>
<name>A0ABT3TCC2_9GAMM</name>
<reference evidence="1" key="1">
    <citation type="submission" date="2019-02" db="EMBL/GenBank/DDBJ databases">
        <authorList>
            <person name="Li S.-H."/>
        </authorList>
    </citation>
    <scope>NUCLEOTIDE SEQUENCE</scope>
    <source>
        <strain evidence="1">IMCC14734</strain>
    </source>
</reference>
<sequence length="78" mass="8651">MVKRFIAGAVCPRCGEQDKLRVDMEADTRDCVACGYTDERPSDTKVEEPKTRVNAPVRIMDTVAEPVTLIPASKPEKD</sequence>
<dbReference type="InterPro" id="IPR012658">
    <property type="entry name" value="YheV"/>
</dbReference>
<comment type="caution">
    <text evidence="1">The sequence shown here is derived from an EMBL/GenBank/DDBJ whole genome shotgun (WGS) entry which is preliminary data.</text>
</comment>
<protein>
    <submittedName>
        <fullName evidence="1">YheV family putative metal-binding protein</fullName>
    </submittedName>
</protein>
<dbReference type="EMBL" id="SHNN01000001">
    <property type="protein sequence ID" value="MCX2979943.1"/>
    <property type="molecule type" value="Genomic_DNA"/>
</dbReference>
<dbReference type="Pfam" id="PF09526">
    <property type="entry name" value="DUF2387"/>
    <property type="match status" value="1"/>
</dbReference>
<accession>A0ABT3TCC2</accession>
<organism evidence="1 2">
    <name type="scientific">Candidatus Litorirhabdus singularis</name>
    <dbReference type="NCBI Taxonomy" id="2518993"/>
    <lineage>
        <taxon>Bacteria</taxon>
        <taxon>Pseudomonadati</taxon>
        <taxon>Pseudomonadota</taxon>
        <taxon>Gammaproteobacteria</taxon>
        <taxon>Cellvibrionales</taxon>
        <taxon>Halieaceae</taxon>
        <taxon>Candidatus Litorirhabdus</taxon>
    </lineage>
</organism>
<evidence type="ECO:0000313" key="2">
    <source>
        <dbReference type="Proteomes" id="UP001143362"/>
    </source>
</evidence>